<dbReference type="InterPro" id="IPR020040">
    <property type="entry name" value="Ribosomal_uL6_a/b-dom"/>
</dbReference>
<feature type="domain" description="Large ribosomal subunit protein uL6 alpha-beta" evidence="9">
    <location>
        <begin position="69"/>
        <end position="130"/>
    </location>
</feature>
<keyword evidence="4 8" id="KW-0689">Ribosomal protein</keyword>
<evidence type="ECO:0000256" key="2">
    <source>
        <dbReference type="ARBA" id="ARBA00022730"/>
    </source>
</evidence>
<evidence type="ECO:0000256" key="5">
    <source>
        <dbReference type="ARBA" id="ARBA00023274"/>
    </source>
</evidence>
<protein>
    <recommendedName>
        <fullName evidence="7">Large ribosomal subunit protein uL6m</fullName>
    </recommendedName>
</protein>
<evidence type="ECO:0000256" key="6">
    <source>
        <dbReference type="ARBA" id="ARBA00037226"/>
    </source>
</evidence>
<dbReference type="InterPro" id="IPR000702">
    <property type="entry name" value="Ribosomal_uL6-like"/>
</dbReference>
<evidence type="ECO:0000256" key="3">
    <source>
        <dbReference type="ARBA" id="ARBA00022884"/>
    </source>
</evidence>
<name>A0A060T449_BLAAD</name>
<dbReference type="GO" id="GO:0005762">
    <property type="term" value="C:mitochondrial large ribosomal subunit"/>
    <property type="evidence" value="ECO:0007669"/>
    <property type="project" value="TreeGrafter"/>
</dbReference>
<evidence type="ECO:0000313" key="10">
    <source>
        <dbReference type="EMBL" id="CDP35895.1"/>
    </source>
</evidence>
<dbReference type="FunFam" id="3.90.930.12:FF:000006">
    <property type="entry name" value="50S ribosomal protein L6"/>
    <property type="match status" value="1"/>
</dbReference>
<dbReference type="SUPFAM" id="SSF56053">
    <property type="entry name" value="Ribosomal protein L6"/>
    <property type="match status" value="2"/>
</dbReference>
<keyword evidence="5 8" id="KW-0687">Ribonucleoprotein</keyword>
<sequence length="230" mass="25400">MLRTTLRPVVAARAFSSSSLCMSNVGSSPIVVPDGVKIEVKPKVLDAVTKMRMELDNKRKGKTPIHLTKIATITGPRGEVAVELADFVSITEDGNKVRVDVEDKAKRAHKQMWGTTRTLLNNSVSGVSEGHLSIIKFVGTGYRAILENDDKGNQILNLRVGYCVPQIVKVPKDLKVTVPLPHRVIIEGNDKQRVKQLAATIRKYRPPEPYKGKGIFVDGETIKLKNKKVK</sequence>
<dbReference type="PRINTS" id="PR00059">
    <property type="entry name" value="RIBOSOMALL6"/>
</dbReference>
<dbReference type="InterPro" id="IPR036789">
    <property type="entry name" value="Ribosomal_uL6-like_a/b-dom_sf"/>
</dbReference>
<dbReference type="EMBL" id="HG937692">
    <property type="protein sequence ID" value="CDP35895.1"/>
    <property type="molecule type" value="Genomic_DNA"/>
</dbReference>
<dbReference type="GO" id="GO:0006412">
    <property type="term" value="P:translation"/>
    <property type="evidence" value="ECO:0007669"/>
    <property type="project" value="InterPro"/>
</dbReference>
<organism evidence="10">
    <name type="scientific">Blastobotrys adeninivorans</name>
    <name type="common">Yeast</name>
    <name type="synonym">Arxula adeninivorans</name>
    <dbReference type="NCBI Taxonomy" id="409370"/>
    <lineage>
        <taxon>Eukaryota</taxon>
        <taxon>Fungi</taxon>
        <taxon>Dikarya</taxon>
        <taxon>Ascomycota</taxon>
        <taxon>Saccharomycotina</taxon>
        <taxon>Dipodascomycetes</taxon>
        <taxon>Dipodascales</taxon>
        <taxon>Trichomonascaceae</taxon>
        <taxon>Blastobotrys</taxon>
    </lineage>
</organism>
<reference evidence="10" key="1">
    <citation type="submission" date="2014-02" db="EMBL/GenBank/DDBJ databases">
        <authorList>
            <person name="Genoscope - CEA"/>
        </authorList>
    </citation>
    <scope>NUCLEOTIDE SEQUENCE</scope>
    <source>
        <strain evidence="10">LS3</strain>
    </source>
</reference>
<dbReference type="InterPro" id="IPR002358">
    <property type="entry name" value="Ribosomal_uL6_CS"/>
</dbReference>
<dbReference type="GO" id="GO:0019843">
    <property type="term" value="F:rRNA binding"/>
    <property type="evidence" value="ECO:0007669"/>
    <property type="project" value="UniProtKB-KW"/>
</dbReference>
<keyword evidence="2" id="KW-0699">rRNA-binding</keyword>
<keyword evidence="3" id="KW-0694">RNA-binding</keyword>
<evidence type="ECO:0000256" key="1">
    <source>
        <dbReference type="ARBA" id="ARBA00009356"/>
    </source>
</evidence>
<feature type="domain" description="Large ribosomal subunit protein uL6 alpha-beta" evidence="9">
    <location>
        <begin position="139"/>
        <end position="215"/>
    </location>
</feature>
<evidence type="ECO:0000259" key="9">
    <source>
        <dbReference type="Pfam" id="PF00347"/>
    </source>
</evidence>
<dbReference type="Gene3D" id="3.90.930.12">
    <property type="entry name" value="Ribosomal protein L6, alpha-beta domain"/>
    <property type="match status" value="2"/>
</dbReference>
<comment type="function">
    <text evidence="6">Component of the mitochondrial ribosome (mitoribosome), a dedicated translation machinery responsible for the synthesis of mitochondrial genome-encoded proteins, including at least some of the essential transmembrane subunits of the mitochondrial respiratory chain. The mitoribosomes are attached to the mitochondrial inner membrane and translation products are cotranslationally integrated into the membrane.</text>
</comment>
<comment type="similarity">
    <text evidence="1 8">Belongs to the universal ribosomal protein uL6 family.</text>
</comment>
<dbReference type="InterPro" id="IPR019906">
    <property type="entry name" value="Ribosomal_uL6_bac-type"/>
</dbReference>
<dbReference type="PROSITE" id="PS00525">
    <property type="entry name" value="RIBOSOMAL_L6_1"/>
    <property type="match status" value="1"/>
</dbReference>
<dbReference type="AlphaFoldDB" id="A0A060T449"/>
<dbReference type="PhylomeDB" id="A0A060T449"/>
<dbReference type="PANTHER" id="PTHR11655:SF14">
    <property type="entry name" value="LARGE RIBOSOMAL SUBUNIT PROTEIN UL6M"/>
    <property type="match status" value="1"/>
</dbReference>
<dbReference type="Pfam" id="PF00347">
    <property type="entry name" value="Ribosomal_L6"/>
    <property type="match status" value="2"/>
</dbReference>
<gene>
    <name evidence="10" type="ORF">GNLVRS02_ARAD1B00220g</name>
</gene>
<evidence type="ECO:0000256" key="8">
    <source>
        <dbReference type="RuleBase" id="RU003869"/>
    </source>
</evidence>
<evidence type="ECO:0000256" key="4">
    <source>
        <dbReference type="ARBA" id="ARBA00022980"/>
    </source>
</evidence>
<dbReference type="PANTHER" id="PTHR11655">
    <property type="entry name" value="60S/50S RIBOSOMAL PROTEIN L6/L9"/>
    <property type="match status" value="1"/>
</dbReference>
<dbReference type="GO" id="GO:0003735">
    <property type="term" value="F:structural constituent of ribosome"/>
    <property type="evidence" value="ECO:0007669"/>
    <property type="project" value="InterPro"/>
</dbReference>
<reference evidence="10" key="2">
    <citation type="submission" date="2014-06" db="EMBL/GenBank/DDBJ databases">
        <title>The complete genome of Blastobotrys (Arxula) adeninivorans LS3 - a yeast of biotechnological interest.</title>
        <authorList>
            <person name="Kunze G."/>
            <person name="Gaillardin C."/>
            <person name="Czernicka M."/>
            <person name="Durrens P."/>
            <person name="Martin T."/>
            <person name="Boer E."/>
            <person name="Gabaldon T."/>
            <person name="Cruz J."/>
            <person name="Talla E."/>
            <person name="Marck C."/>
            <person name="Goffeau A."/>
            <person name="Barbe V."/>
            <person name="Baret P."/>
            <person name="Baronian K."/>
            <person name="Beier S."/>
            <person name="Bleykasten C."/>
            <person name="Bode R."/>
            <person name="Casaregola S."/>
            <person name="Despons L."/>
            <person name="Fairhead C."/>
            <person name="Giersberg M."/>
            <person name="Gierski P."/>
            <person name="Hahnel U."/>
            <person name="Hartmann A."/>
            <person name="Jankowska D."/>
            <person name="Jubin C."/>
            <person name="Jung P."/>
            <person name="Lafontaine I."/>
            <person name="Leh-Louis V."/>
            <person name="Lemaire M."/>
            <person name="Marcet-Houben M."/>
            <person name="Mascher M."/>
            <person name="Morel G."/>
            <person name="Richard G.-F."/>
            <person name="Riechen J."/>
            <person name="Sacerdot C."/>
            <person name="Sarkar A."/>
            <person name="Savel G."/>
            <person name="Schacherer J."/>
            <person name="Sherman D."/>
            <person name="Straub M.-L."/>
            <person name="Stein N."/>
            <person name="Thierry A."/>
            <person name="Trautwein-Schult A."/>
            <person name="Westhof E."/>
            <person name="Worch S."/>
            <person name="Dujon B."/>
            <person name="Souciet J.-L."/>
            <person name="Wincker P."/>
            <person name="Scholz U."/>
            <person name="Neuveglise N."/>
        </authorList>
    </citation>
    <scope>NUCLEOTIDE SEQUENCE</scope>
    <source>
        <strain evidence="10">LS3</strain>
    </source>
</reference>
<proteinExistence type="inferred from homology"/>
<accession>A0A060T449</accession>
<evidence type="ECO:0000256" key="7">
    <source>
        <dbReference type="ARBA" id="ARBA00069416"/>
    </source>
</evidence>